<dbReference type="Proteomes" id="UP001064489">
    <property type="component" value="Chromosome 3"/>
</dbReference>
<accession>A0AAD5NXH5</accession>
<organism evidence="1 2">
    <name type="scientific">Acer negundo</name>
    <name type="common">Box elder</name>
    <dbReference type="NCBI Taxonomy" id="4023"/>
    <lineage>
        <taxon>Eukaryota</taxon>
        <taxon>Viridiplantae</taxon>
        <taxon>Streptophyta</taxon>
        <taxon>Embryophyta</taxon>
        <taxon>Tracheophyta</taxon>
        <taxon>Spermatophyta</taxon>
        <taxon>Magnoliopsida</taxon>
        <taxon>eudicotyledons</taxon>
        <taxon>Gunneridae</taxon>
        <taxon>Pentapetalae</taxon>
        <taxon>rosids</taxon>
        <taxon>malvids</taxon>
        <taxon>Sapindales</taxon>
        <taxon>Sapindaceae</taxon>
        <taxon>Hippocastanoideae</taxon>
        <taxon>Acereae</taxon>
        <taxon>Acer</taxon>
    </lineage>
</organism>
<evidence type="ECO:0000313" key="1">
    <source>
        <dbReference type="EMBL" id="KAI9185627.1"/>
    </source>
</evidence>
<comment type="caution">
    <text evidence="1">The sequence shown here is derived from an EMBL/GenBank/DDBJ whole genome shotgun (WGS) entry which is preliminary data.</text>
</comment>
<reference evidence="1" key="1">
    <citation type="journal article" date="2022" name="Plant J.">
        <title>Strategies of tolerance reflected in two North American maple genomes.</title>
        <authorList>
            <person name="McEvoy S.L."/>
            <person name="Sezen U.U."/>
            <person name="Trouern-Trend A."/>
            <person name="McMahon S.M."/>
            <person name="Schaberg P.G."/>
            <person name="Yang J."/>
            <person name="Wegrzyn J.L."/>
            <person name="Swenson N.G."/>
        </authorList>
    </citation>
    <scope>NUCLEOTIDE SEQUENCE</scope>
    <source>
        <strain evidence="1">91603</strain>
    </source>
</reference>
<gene>
    <name evidence="1" type="ORF">LWI28_008956</name>
</gene>
<name>A0AAD5NXH5_ACENE</name>
<keyword evidence="2" id="KW-1185">Reference proteome</keyword>
<dbReference type="AlphaFoldDB" id="A0AAD5NXH5"/>
<reference evidence="1" key="2">
    <citation type="submission" date="2023-02" db="EMBL/GenBank/DDBJ databases">
        <authorList>
            <person name="Swenson N.G."/>
            <person name="Wegrzyn J.L."/>
            <person name="Mcevoy S.L."/>
        </authorList>
    </citation>
    <scope>NUCLEOTIDE SEQUENCE</scope>
    <source>
        <strain evidence="1">91603</strain>
        <tissue evidence="1">Leaf</tissue>
    </source>
</reference>
<evidence type="ECO:0000313" key="2">
    <source>
        <dbReference type="Proteomes" id="UP001064489"/>
    </source>
</evidence>
<dbReference type="EMBL" id="JAJSOW010000100">
    <property type="protein sequence ID" value="KAI9185627.1"/>
    <property type="molecule type" value="Genomic_DNA"/>
</dbReference>
<protein>
    <submittedName>
        <fullName evidence="1">Uncharacterized protein</fullName>
    </submittedName>
</protein>
<proteinExistence type="predicted"/>
<sequence>MGGDGLEINDSSDKSFILRRMRLFQLASNAIDNAARSENTSKKLEDILKNAILDIKSTMSSGGSEGVYEKNRVVQHVYNEPLAKESAEAFCDQKSMEIGNEHRFPSSKDRPNPVPSYNDMFRIVSMRVKGYKEEGGI</sequence>